<keyword evidence="3" id="KW-1185">Reference proteome</keyword>
<dbReference type="RefSeq" id="WP_385877788.1">
    <property type="nucleotide sequence ID" value="NZ_JBHLXE010000108.1"/>
</dbReference>
<name>A0ABV6CCH0_9GAMM</name>
<dbReference type="PANTHER" id="PTHR30283">
    <property type="entry name" value="PEROXIDE STRESS RESPONSE PROTEIN YAAA"/>
    <property type="match status" value="1"/>
</dbReference>
<sequence length="261" mass="29883">MSLLILISPAKTLDYESDLPSLNYSEPQFLDNSEALIEVCKELAPDELARLMKISDKLASLNVARFASWEKSIDFTVARQAIFAFQGDVYQGLNASSLTEQDLLFAQNHLKILSGLYGILRPLDLMRPYRLEMGTKLQNKKGKNLYEFWGTLLTQYINDYAKKGNIEYLVNLASDEYFNVIKPKLLNIPIIKPVFLDEKNGQFKTISFYAKRARGLMSRYIITNKIVHKEALKAFNIEGYSYSKDESSDGEYVFKRNEIIG</sequence>
<proteinExistence type="inferred from homology"/>
<comment type="similarity">
    <text evidence="1">Belongs to the UPF0246 family.</text>
</comment>
<dbReference type="HAMAP" id="MF_00652">
    <property type="entry name" value="UPF0246"/>
    <property type="match status" value="1"/>
</dbReference>
<evidence type="ECO:0000256" key="1">
    <source>
        <dbReference type="HAMAP-Rule" id="MF_00652"/>
    </source>
</evidence>
<evidence type="ECO:0000313" key="3">
    <source>
        <dbReference type="Proteomes" id="UP001589758"/>
    </source>
</evidence>
<dbReference type="Pfam" id="PF03883">
    <property type="entry name" value="H2O2_YaaD"/>
    <property type="match status" value="1"/>
</dbReference>
<comment type="caution">
    <text evidence="2">The sequence shown here is derived from an EMBL/GenBank/DDBJ whole genome shotgun (WGS) entry which is preliminary data.</text>
</comment>
<reference evidence="2 3" key="1">
    <citation type="submission" date="2024-09" db="EMBL/GenBank/DDBJ databases">
        <authorList>
            <person name="Sun Q."/>
            <person name="Mori K."/>
        </authorList>
    </citation>
    <scope>NUCLEOTIDE SEQUENCE [LARGE SCALE GENOMIC DNA]</scope>
    <source>
        <strain evidence="2 3">CCM 8545</strain>
    </source>
</reference>
<dbReference type="InterPro" id="IPR005583">
    <property type="entry name" value="YaaA"/>
</dbReference>
<evidence type="ECO:0000313" key="2">
    <source>
        <dbReference type="EMBL" id="MFC0180665.1"/>
    </source>
</evidence>
<dbReference type="EMBL" id="JBHLXE010000108">
    <property type="protein sequence ID" value="MFC0180665.1"/>
    <property type="molecule type" value="Genomic_DNA"/>
</dbReference>
<organism evidence="2 3">
    <name type="scientific">Thorsellia kenyensis</name>
    <dbReference type="NCBI Taxonomy" id="1549888"/>
    <lineage>
        <taxon>Bacteria</taxon>
        <taxon>Pseudomonadati</taxon>
        <taxon>Pseudomonadota</taxon>
        <taxon>Gammaproteobacteria</taxon>
        <taxon>Enterobacterales</taxon>
        <taxon>Thorselliaceae</taxon>
        <taxon>Thorsellia</taxon>
    </lineage>
</organism>
<dbReference type="NCBIfam" id="NF002542">
    <property type="entry name" value="PRK02101.1-3"/>
    <property type="match status" value="1"/>
</dbReference>
<dbReference type="NCBIfam" id="NF002541">
    <property type="entry name" value="PRK02101.1-1"/>
    <property type="match status" value="1"/>
</dbReference>
<dbReference type="Proteomes" id="UP001589758">
    <property type="component" value="Unassembled WGS sequence"/>
</dbReference>
<dbReference type="PANTHER" id="PTHR30283:SF4">
    <property type="entry name" value="PEROXIDE STRESS RESISTANCE PROTEIN YAAA"/>
    <property type="match status" value="1"/>
</dbReference>
<protein>
    <recommendedName>
        <fullName evidence="1">UPF0246 protein ACFFIT_11340</fullName>
    </recommendedName>
</protein>
<accession>A0ABV6CCH0</accession>
<gene>
    <name evidence="2" type="primary">yaaA</name>
    <name evidence="2" type="ORF">ACFFIT_11340</name>
</gene>